<evidence type="ECO:0000256" key="2">
    <source>
        <dbReference type="ARBA" id="ARBA00022801"/>
    </source>
</evidence>
<dbReference type="SMART" id="SM00226">
    <property type="entry name" value="LMWPc"/>
    <property type="match status" value="1"/>
</dbReference>
<evidence type="ECO:0000259" key="5">
    <source>
        <dbReference type="SMART" id="SM00226"/>
    </source>
</evidence>
<dbReference type="InterPro" id="IPR036196">
    <property type="entry name" value="Ptyr_pPase_sf"/>
</dbReference>
<comment type="similarity">
    <text evidence="1">Belongs to the low molecular weight phosphotyrosine protein phosphatase family.</text>
</comment>
<dbReference type="EMBL" id="LDXT01000070">
    <property type="protein sequence ID" value="KRT55923.1"/>
    <property type="molecule type" value="Genomic_DNA"/>
</dbReference>
<keyword evidence="3" id="KW-0904">Protein phosphatase</keyword>
<feature type="domain" description="Phosphotyrosine protein phosphatase I" evidence="5">
    <location>
        <begin position="21"/>
        <end position="170"/>
    </location>
</feature>
<organism evidence="6 9">
    <name type="scientific">endosymbiont of Ridgeia piscesae</name>
    <dbReference type="NCBI Taxonomy" id="54398"/>
    <lineage>
        <taxon>Bacteria</taxon>
        <taxon>Pseudomonadati</taxon>
        <taxon>Pseudomonadota</taxon>
        <taxon>Gammaproteobacteria</taxon>
        <taxon>sulfur-oxidizing symbionts</taxon>
    </lineage>
</organism>
<accession>A0A0T5YZ89</accession>
<dbReference type="CDD" id="cd16343">
    <property type="entry name" value="LMWPTP"/>
    <property type="match status" value="1"/>
</dbReference>
<reference evidence="8 9" key="1">
    <citation type="submission" date="2015-11" db="EMBL/GenBank/DDBJ databases">
        <title>The genome of Candidatus Endoriftia persephone in Ridgeia piscesae and population structure of the North Eastern Pacific vestimentiferan symbionts.</title>
        <authorList>
            <person name="Perez M."/>
            <person name="Juniper K.S."/>
        </authorList>
    </citation>
    <scope>NUCLEOTIDE SEQUENCE [LARGE SCALE GENOMIC DNA]</scope>
    <source>
        <strain evidence="7">Ind10</strain>
        <strain evidence="6">Ind11</strain>
    </source>
</reference>
<dbReference type="RefSeq" id="WP_233519329.1">
    <property type="nucleotide sequence ID" value="NZ_KQ556931.1"/>
</dbReference>
<dbReference type="AlphaFoldDB" id="A0A0T5YZ89"/>
<evidence type="ECO:0000313" key="9">
    <source>
        <dbReference type="Proteomes" id="UP000051634"/>
    </source>
</evidence>
<dbReference type="GO" id="GO:0004725">
    <property type="term" value="F:protein tyrosine phosphatase activity"/>
    <property type="evidence" value="ECO:0007669"/>
    <property type="project" value="InterPro"/>
</dbReference>
<dbReference type="PATRIC" id="fig|54398.3.peg.836"/>
<dbReference type="Proteomes" id="UP000051634">
    <property type="component" value="Unassembled WGS sequence"/>
</dbReference>
<comment type="caution">
    <text evidence="6">The sequence shown here is derived from an EMBL/GenBank/DDBJ whole genome shotgun (WGS) entry which is preliminary data.</text>
</comment>
<evidence type="ECO:0000256" key="4">
    <source>
        <dbReference type="PIRSR" id="PIRSR617867-1"/>
    </source>
</evidence>
<dbReference type="Gene3D" id="3.40.50.2300">
    <property type="match status" value="1"/>
</dbReference>
<proteinExistence type="inferred from homology"/>
<gene>
    <name evidence="6" type="ORF">Ga0074115_12732</name>
    <name evidence="7" type="ORF">Ga0076813_13422</name>
</gene>
<dbReference type="InterPro" id="IPR017867">
    <property type="entry name" value="Tyr_phospatase_low_mol_wt"/>
</dbReference>
<evidence type="ECO:0000256" key="1">
    <source>
        <dbReference type="ARBA" id="ARBA00011063"/>
    </source>
</evidence>
<dbReference type="PRINTS" id="PR00719">
    <property type="entry name" value="LMWPTPASE"/>
</dbReference>
<dbReference type="FunFam" id="3.40.50.2300:FF:000113">
    <property type="entry name" value="Low molecular weight protein-tyrosine-phosphatase"/>
    <property type="match status" value="1"/>
</dbReference>
<dbReference type="PANTHER" id="PTHR47439:SF1">
    <property type="entry name" value="ACID PHOSPHATASE"/>
    <property type="match status" value="1"/>
</dbReference>
<dbReference type="SUPFAM" id="SSF52788">
    <property type="entry name" value="Phosphotyrosine protein phosphatases I"/>
    <property type="match status" value="1"/>
</dbReference>
<feature type="active site" description="Proton donor" evidence="4">
    <location>
        <position position="144"/>
    </location>
</feature>
<dbReference type="InterPro" id="IPR023485">
    <property type="entry name" value="Ptyr_pPase"/>
</dbReference>
<evidence type="ECO:0000313" key="6">
    <source>
        <dbReference type="EMBL" id="KRT55923.1"/>
    </source>
</evidence>
<feature type="active site" evidence="4">
    <location>
        <position position="33"/>
    </location>
</feature>
<keyword evidence="9" id="KW-1185">Reference proteome</keyword>
<sequence>MDIRALNYYRGQIQMNQSEPVRVLFVCMGNICRSPTAQGVFRSLVEKEGLSENIQTDSAGTIGIHAGEQPDRRARSIAKQRGVDLSDLRGRQVSSSDFEKFDYVIAMDRSNYNDLTSVCPRGSEEKLHLLMDFASHVGVQEVPDPYYGGAAGFERVFDLIETASEGLLQMIREKHLLDGTAKDPRTRCQ</sequence>
<protein>
    <submittedName>
        <fullName evidence="6 7">Protein tyrosine phosphatase</fullName>
    </submittedName>
</protein>
<dbReference type="STRING" id="54398.Ga0074115_12732"/>
<name>A0A0T5YZ89_9GAMM</name>
<dbReference type="InterPro" id="IPR052995">
    <property type="entry name" value="LMW-PTP"/>
</dbReference>
<keyword evidence="2" id="KW-0378">Hydrolase</keyword>
<dbReference type="PANTHER" id="PTHR47439">
    <property type="entry name" value="LOW MOLECULAR WEIGHT PHOSPHOTYROSINE PROTEIN PHOSPHATASE-RELATED"/>
    <property type="match status" value="1"/>
</dbReference>
<evidence type="ECO:0000256" key="3">
    <source>
        <dbReference type="ARBA" id="ARBA00022912"/>
    </source>
</evidence>
<evidence type="ECO:0000313" key="8">
    <source>
        <dbReference type="Proteomes" id="UP000051276"/>
    </source>
</evidence>
<dbReference type="EMBL" id="LMXI01000352">
    <property type="protein sequence ID" value="KRT58383.1"/>
    <property type="molecule type" value="Genomic_DNA"/>
</dbReference>
<evidence type="ECO:0000313" key="7">
    <source>
        <dbReference type="EMBL" id="KRT58383.1"/>
    </source>
</evidence>
<dbReference type="Proteomes" id="UP000051276">
    <property type="component" value="Unassembled WGS sequence"/>
</dbReference>
<feature type="active site" description="Nucleophile" evidence="4">
    <location>
        <position position="27"/>
    </location>
</feature>
<dbReference type="Pfam" id="PF01451">
    <property type="entry name" value="LMWPc"/>
    <property type="match status" value="1"/>
</dbReference>